<gene>
    <name evidence="8" type="ORF">SAMN05660776_2613</name>
</gene>
<dbReference type="Gene3D" id="3.40.1190.20">
    <property type="match status" value="1"/>
</dbReference>
<keyword evidence="2 6" id="KW-0808">Transferase</keyword>
<dbReference type="AlphaFoldDB" id="A0A1T5DGJ2"/>
<dbReference type="GO" id="GO:0005524">
    <property type="term" value="F:ATP binding"/>
    <property type="evidence" value="ECO:0007669"/>
    <property type="project" value="UniProtKB-KW"/>
</dbReference>
<dbReference type="EMBL" id="FUYY01000005">
    <property type="protein sequence ID" value="SKB70796.1"/>
    <property type="molecule type" value="Genomic_DNA"/>
</dbReference>
<proteinExistence type="inferred from homology"/>
<dbReference type="PIRSF" id="PIRSF000535">
    <property type="entry name" value="1PFK/6PFK/LacC"/>
    <property type="match status" value="1"/>
</dbReference>
<feature type="domain" description="Carbohydrate kinase PfkB" evidence="7">
    <location>
        <begin position="8"/>
        <end position="284"/>
    </location>
</feature>
<evidence type="ECO:0000256" key="4">
    <source>
        <dbReference type="ARBA" id="ARBA00022777"/>
    </source>
</evidence>
<dbReference type="InterPro" id="IPR011611">
    <property type="entry name" value="PfkB_dom"/>
</dbReference>
<dbReference type="OrthoDB" id="9801219at2"/>
<evidence type="ECO:0000259" key="7">
    <source>
        <dbReference type="Pfam" id="PF00294"/>
    </source>
</evidence>
<dbReference type="CDD" id="cd01164">
    <property type="entry name" value="FruK_PfkB_like"/>
    <property type="match status" value="1"/>
</dbReference>
<dbReference type="PANTHER" id="PTHR46566:SF2">
    <property type="entry name" value="ATP-DEPENDENT 6-PHOSPHOFRUCTOKINASE ISOZYME 2"/>
    <property type="match status" value="1"/>
</dbReference>
<keyword evidence="5" id="KW-0067">ATP-binding</keyword>
<accession>A0A1T5DGJ2</accession>
<dbReference type="NCBIfam" id="TIGR03168">
    <property type="entry name" value="1-PFK"/>
    <property type="match status" value="1"/>
</dbReference>
<dbReference type="RefSeq" id="WP_079721462.1">
    <property type="nucleotide sequence ID" value="NZ_FUYY01000005.1"/>
</dbReference>
<evidence type="ECO:0000256" key="2">
    <source>
        <dbReference type="ARBA" id="ARBA00022679"/>
    </source>
</evidence>
<dbReference type="SUPFAM" id="SSF53613">
    <property type="entry name" value="Ribokinase-like"/>
    <property type="match status" value="1"/>
</dbReference>
<sequence>MILSLCLNPSIDSYAQISAFKPGEVNRISSLEEFPGGKGVHVAMALGELGTNSRLLGFWAGGTGDWIRKQCETRKVGSNGVSIGGNNRKCYTFISENSSLHHTELLEPGPELTNNDFENFLEIFKNESAEAEFICISGSCPKNAPEDAYAQLIRIAKEQQKKVILDCTGVQLEKALEEGFFGIHLNHIEAKAICGSSDIKALQEFLGDKVQLIALTRGSEGLELAYRNRIIKAKITLSREEIISTVGSGDCLTAGIAFALYNQMEHSQIAAWGAACGSANCLNKDLGMLKKEDVERMLKQVEIETYE</sequence>
<dbReference type="InterPro" id="IPR002173">
    <property type="entry name" value="Carboh/pur_kinase_PfkB_CS"/>
</dbReference>
<keyword evidence="4 8" id="KW-0418">Kinase</keyword>
<dbReference type="PROSITE" id="PS00584">
    <property type="entry name" value="PFKB_KINASES_2"/>
    <property type="match status" value="1"/>
</dbReference>
<evidence type="ECO:0000256" key="5">
    <source>
        <dbReference type="ARBA" id="ARBA00022840"/>
    </source>
</evidence>
<keyword evidence="3" id="KW-0547">Nucleotide-binding</keyword>
<evidence type="ECO:0000256" key="6">
    <source>
        <dbReference type="PIRNR" id="PIRNR000535"/>
    </source>
</evidence>
<protein>
    <submittedName>
        <fullName evidence="8">Tagatose 6-phosphate kinase</fullName>
    </submittedName>
</protein>
<evidence type="ECO:0000313" key="9">
    <source>
        <dbReference type="Proteomes" id="UP000190230"/>
    </source>
</evidence>
<dbReference type="GO" id="GO:0005829">
    <property type="term" value="C:cytosol"/>
    <property type="evidence" value="ECO:0007669"/>
    <property type="project" value="TreeGrafter"/>
</dbReference>
<dbReference type="STRING" id="241145.SAMN05660776_2613"/>
<keyword evidence="9" id="KW-1185">Reference proteome</keyword>
<name>A0A1T5DGJ2_9FLAO</name>
<evidence type="ECO:0000256" key="3">
    <source>
        <dbReference type="ARBA" id="ARBA00022741"/>
    </source>
</evidence>
<dbReference type="Pfam" id="PF00294">
    <property type="entry name" value="PfkB"/>
    <property type="match status" value="1"/>
</dbReference>
<dbReference type="InterPro" id="IPR029056">
    <property type="entry name" value="Ribokinase-like"/>
</dbReference>
<dbReference type="Proteomes" id="UP000190230">
    <property type="component" value="Unassembled WGS sequence"/>
</dbReference>
<evidence type="ECO:0000256" key="1">
    <source>
        <dbReference type="ARBA" id="ARBA00010688"/>
    </source>
</evidence>
<dbReference type="PANTHER" id="PTHR46566">
    <property type="entry name" value="1-PHOSPHOFRUCTOKINASE-RELATED"/>
    <property type="match status" value="1"/>
</dbReference>
<organism evidence="8 9">
    <name type="scientific">Salegentibacter holothuriorum</name>
    <dbReference type="NCBI Taxonomy" id="241145"/>
    <lineage>
        <taxon>Bacteria</taxon>
        <taxon>Pseudomonadati</taxon>
        <taxon>Bacteroidota</taxon>
        <taxon>Flavobacteriia</taxon>
        <taxon>Flavobacteriales</taxon>
        <taxon>Flavobacteriaceae</taxon>
        <taxon>Salegentibacter</taxon>
    </lineage>
</organism>
<dbReference type="GO" id="GO:0008443">
    <property type="term" value="F:phosphofructokinase activity"/>
    <property type="evidence" value="ECO:0007669"/>
    <property type="project" value="TreeGrafter"/>
</dbReference>
<dbReference type="InterPro" id="IPR017583">
    <property type="entry name" value="Tagatose/fructose_Pkinase"/>
</dbReference>
<comment type="similarity">
    <text evidence="1">Belongs to the carbohydrate kinase PfkB family.</text>
</comment>
<reference evidence="9" key="1">
    <citation type="submission" date="2017-02" db="EMBL/GenBank/DDBJ databases">
        <authorList>
            <person name="Varghese N."/>
            <person name="Submissions S."/>
        </authorList>
    </citation>
    <scope>NUCLEOTIDE SEQUENCE [LARGE SCALE GENOMIC DNA]</scope>
    <source>
        <strain evidence="9">DSM 23405</strain>
    </source>
</reference>
<evidence type="ECO:0000313" key="8">
    <source>
        <dbReference type="EMBL" id="SKB70796.1"/>
    </source>
</evidence>